<feature type="region of interest" description="Disordered" evidence="1">
    <location>
        <begin position="77"/>
        <end position="100"/>
    </location>
</feature>
<feature type="region of interest" description="Disordered" evidence="1">
    <location>
        <begin position="1"/>
        <end position="22"/>
    </location>
</feature>
<evidence type="ECO:0000313" key="3">
    <source>
        <dbReference type="Proteomes" id="UP000007879"/>
    </source>
</evidence>
<dbReference type="Proteomes" id="UP000007879">
    <property type="component" value="Unassembled WGS sequence"/>
</dbReference>
<dbReference type="GeneID" id="109589230"/>
<reference evidence="2" key="2">
    <citation type="submission" date="2024-06" db="UniProtKB">
        <authorList>
            <consortium name="EnsemblMetazoa"/>
        </authorList>
    </citation>
    <scope>IDENTIFICATION</scope>
</reference>
<evidence type="ECO:0000313" key="2">
    <source>
        <dbReference type="EnsemblMetazoa" id="XP_019860901.1"/>
    </source>
</evidence>
<dbReference type="RefSeq" id="XP_019860901.1">
    <property type="nucleotide sequence ID" value="XM_020005342.1"/>
</dbReference>
<dbReference type="AlphaFoldDB" id="A0AAN0JV08"/>
<sequence length="100" mass="11572">MEDSHQPQCCRPAARTSDSSVNYQTRRLHQLRQLFLFSPSSGLYSCPLPMTDGGARLIELSYADMLKRVDPLCKELKDLETKAEDTRQKRRRNNKNNSRT</sequence>
<proteinExistence type="predicted"/>
<dbReference type="EnsemblMetazoa" id="XM_020005342.1">
    <property type="protein sequence ID" value="XP_019860901.1"/>
    <property type="gene ID" value="LOC109589230"/>
</dbReference>
<feature type="compositionally biased region" description="Basic and acidic residues" evidence="1">
    <location>
        <begin position="77"/>
        <end position="87"/>
    </location>
</feature>
<evidence type="ECO:0000256" key="1">
    <source>
        <dbReference type="SAM" id="MobiDB-lite"/>
    </source>
</evidence>
<organism evidence="2 3">
    <name type="scientific">Amphimedon queenslandica</name>
    <name type="common">Sponge</name>
    <dbReference type="NCBI Taxonomy" id="400682"/>
    <lineage>
        <taxon>Eukaryota</taxon>
        <taxon>Metazoa</taxon>
        <taxon>Porifera</taxon>
        <taxon>Demospongiae</taxon>
        <taxon>Heteroscleromorpha</taxon>
        <taxon>Haplosclerida</taxon>
        <taxon>Niphatidae</taxon>
        <taxon>Amphimedon</taxon>
    </lineage>
</organism>
<accession>A0AAN0JV08</accession>
<protein>
    <submittedName>
        <fullName evidence="2">Uncharacterized protein</fullName>
    </submittedName>
</protein>
<dbReference type="KEGG" id="aqu:109589230"/>
<name>A0AAN0JV08_AMPQE</name>
<keyword evidence="3" id="KW-1185">Reference proteome</keyword>
<reference evidence="3" key="1">
    <citation type="journal article" date="2010" name="Nature">
        <title>The Amphimedon queenslandica genome and the evolution of animal complexity.</title>
        <authorList>
            <person name="Srivastava M."/>
            <person name="Simakov O."/>
            <person name="Chapman J."/>
            <person name="Fahey B."/>
            <person name="Gauthier M.E."/>
            <person name="Mitros T."/>
            <person name="Richards G.S."/>
            <person name="Conaco C."/>
            <person name="Dacre M."/>
            <person name="Hellsten U."/>
            <person name="Larroux C."/>
            <person name="Putnam N.H."/>
            <person name="Stanke M."/>
            <person name="Adamska M."/>
            <person name="Darling A."/>
            <person name="Degnan S.M."/>
            <person name="Oakley T.H."/>
            <person name="Plachetzki D.C."/>
            <person name="Zhai Y."/>
            <person name="Adamski M."/>
            <person name="Calcino A."/>
            <person name="Cummins S.F."/>
            <person name="Goodstein D.M."/>
            <person name="Harris C."/>
            <person name="Jackson D.J."/>
            <person name="Leys S.P."/>
            <person name="Shu S."/>
            <person name="Woodcroft B.J."/>
            <person name="Vervoort M."/>
            <person name="Kosik K.S."/>
            <person name="Manning G."/>
            <person name="Degnan B.M."/>
            <person name="Rokhsar D.S."/>
        </authorList>
    </citation>
    <scope>NUCLEOTIDE SEQUENCE [LARGE SCALE GENOMIC DNA]</scope>
</reference>